<comment type="caution">
    <text evidence="2">The sequence shown here is derived from an EMBL/GenBank/DDBJ whole genome shotgun (WGS) entry which is preliminary data.</text>
</comment>
<dbReference type="PROSITE" id="PS50006">
    <property type="entry name" value="FHA_DOMAIN"/>
    <property type="match status" value="1"/>
</dbReference>
<dbReference type="Pfam" id="PF00498">
    <property type="entry name" value="FHA"/>
    <property type="match status" value="1"/>
</dbReference>
<protein>
    <recommendedName>
        <fullName evidence="1">FHA domain-containing protein</fullName>
    </recommendedName>
</protein>
<dbReference type="InterPro" id="IPR000253">
    <property type="entry name" value="FHA_dom"/>
</dbReference>
<proteinExistence type="predicted"/>
<dbReference type="SUPFAM" id="SSF49879">
    <property type="entry name" value="SMAD/FHA domain"/>
    <property type="match status" value="1"/>
</dbReference>
<dbReference type="OrthoDB" id="10037933at2759"/>
<evidence type="ECO:0000313" key="2">
    <source>
        <dbReference type="EMBL" id="OAF65384.1"/>
    </source>
</evidence>
<accession>A0A177AVZ8</accession>
<dbReference type="InterPro" id="IPR008984">
    <property type="entry name" value="SMAD_FHA_dom_sf"/>
</dbReference>
<dbReference type="Proteomes" id="UP000078046">
    <property type="component" value="Unassembled WGS sequence"/>
</dbReference>
<organism evidence="2 3">
    <name type="scientific">Intoshia linei</name>
    <dbReference type="NCBI Taxonomy" id="1819745"/>
    <lineage>
        <taxon>Eukaryota</taxon>
        <taxon>Metazoa</taxon>
        <taxon>Spiralia</taxon>
        <taxon>Lophotrochozoa</taxon>
        <taxon>Mesozoa</taxon>
        <taxon>Orthonectida</taxon>
        <taxon>Rhopaluridae</taxon>
        <taxon>Intoshia</taxon>
    </lineage>
</organism>
<gene>
    <name evidence="2" type="ORF">A3Q56_06919</name>
</gene>
<dbReference type="EMBL" id="LWCA01001322">
    <property type="protein sequence ID" value="OAF65384.1"/>
    <property type="molecule type" value="Genomic_DNA"/>
</dbReference>
<dbReference type="SMART" id="SM00240">
    <property type="entry name" value="FHA"/>
    <property type="match status" value="1"/>
</dbReference>
<dbReference type="InterPro" id="IPR050923">
    <property type="entry name" value="Cell_Proc_Reg/RNA_Proc"/>
</dbReference>
<dbReference type="PANTHER" id="PTHR23308">
    <property type="entry name" value="NUCLEAR INHIBITOR OF PROTEIN PHOSPHATASE-1"/>
    <property type="match status" value="1"/>
</dbReference>
<evidence type="ECO:0000259" key="1">
    <source>
        <dbReference type="PROSITE" id="PS50006"/>
    </source>
</evidence>
<dbReference type="AlphaFoldDB" id="A0A177AVZ8"/>
<reference evidence="2 3" key="1">
    <citation type="submission" date="2016-04" db="EMBL/GenBank/DDBJ databases">
        <title>The genome of Intoshia linei affirms orthonectids as highly simplified spiralians.</title>
        <authorList>
            <person name="Mikhailov K.V."/>
            <person name="Slusarev G.S."/>
            <person name="Nikitin M.A."/>
            <person name="Logacheva M.D."/>
            <person name="Penin A."/>
            <person name="Aleoshin V."/>
            <person name="Panchin Y.V."/>
        </authorList>
    </citation>
    <scope>NUCLEOTIDE SEQUENCE [LARGE SCALE GENOMIC DNA]</scope>
    <source>
        <strain evidence="2">Intl2013</strain>
        <tissue evidence="2">Whole animal</tissue>
    </source>
</reference>
<keyword evidence="3" id="KW-1185">Reference proteome</keyword>
<sequence>MEEFDKPLDKKDVQIKLNFKKNTGNAVQTNIFETTAKRLQSTDNEKDDLKESESKIVSNVEKLKSVEMSQVKIPNDIYQIPPWAITCTQDYFLEEIKNGCIIKKHNLNNVNMFVIGRHNENISYRMLHPSISRYHLVFQYCSGINTRNRQGWYIRDLSSNNGTILNKKKLEPNVYYPYSIGSVVKLGFSMRIFVLQGNIQQEDDEIEEDLPMQTDPEPKIDVFNQSEKLSLDPAKMKKVLRVFFDQEGVELKLETQQLENGSYQCQLELPIFDNAEETSTLIEIEHEKSKAEAIKKCIDVAYHHLAENGYLKRKTFKRIIRESVDDLYEDEEDSFYDRSGDLEKKIEKRSALYLNKVTKLKYNDVVSDITKISNELSKIMSSLEKVDKKENASTQLDDLDAYMDSLNKGLILNKSEILNLKSKRKKLTKQLQELRKMELLLKPRNLPIIECQQFKHYFDWEKISNNIFVMYKVIKGDKLESLFSNIEICMRLFLSMMVANCKNERTFSKLKIIKDELRNCLAQPRLNAFSLISIENNIYNDISFDNIISDFSQKKVRKQHL</sequence>
<feature type="domain" description="FHA" evidence="1">
    <location>
        <begin position="113"/>
        <end position="170"/>
    </location>
</feature>
<name>A0A177AVZ8_9BILA</name>
<evidence type="ECO:0000313" key="3">
    <source>
        <dbReference type="Proteomes" id="UP000078046"/>
    </source>
</evidence>
<dbReference type="Gene3D" id="2.60.200.20">
    <property type="match status" value="1"/>
</dbReference>